<name>A0ABS4JU51_9FIRM</name>
<comment type="pathway">
    <text evidence="5">Cell wall biogenesis; teichoic acid biosynthesis.</text>
</comment>
<comment type="similarity">
    <text evidence="5">Belongs to the glycosyltransferase 26 family. TagA/TarA subfamily.</text>
</comment>
<dbReference type="HAMAP" id="MF_02070">
    <property type="entry name" value="TagA_TarA"/>
    <property type="match status" value="1"/>
</dbReference>
<comment type="function">
    <text evidence="5">Catalyzes the conversion of GlcNAc-PP-undecaprenol into ManNAc-GlcNAc-PP-undecaprenol, the first committed lipid intermediate in the de novo synthesis of teichoic acid.</text>
</comment>
<dbReference type="EC" id="2.4.1.187" evidence="5"/>
<dbReference type="CDD" id="cd06533">
    <property type="entry name" value="Glyco_transf_WecG_TagA"/>
    <property type="match status" value="1"/>
</dbReference>
<gene>
    <name evidence="6" type="ORF">J2Z79_001388</name>
</gene>
<dbReference type="Gene3D" id="3.40.50.720">
    <property type="entry name" value="NAD(P)-binding Rossmann-like Domain"/>
    <property type="match status" value="1"/>
</dbReference>
<keyword evidence="3 5" id="KW-0777">Teichoic acid biosynthesis</keyword>
<dbReference type="PANTHER" id="PTHR34136:SF1">
    <property type="entry name" value="UDP-N-ACETYL-D-MANNOSAMINURONIC ACID TRANSFERASE"/>
    <property type="match status" value="1"/>
</dbReference>
<keyword evidence="4 5" id="KW-0961">Cell wall biogenesis/degradation</keyword>
<comment type="caution">
    <text evidence="6">The sequence shown here is derived from an EMBL/GenBank/DDBJ whole genome shotgun (WGS) entry which is preliminary data.</text>
</comment>
<evidence type="ECO:0000313" key="6">
    <source>
        <dbReference type="EMBL" id="MBP2017989.1"/>
    </source>
</evidence>
<organism evidence="6 7">
    <name type="scientific">Symbiobacterium terraclitae</name>
    <dbReference type="NCBI Taxonomy" id="557451"/>
    <lineage>
        <taxon>Bacteria</taxon>
        <taxon>Bacillati</taxon>
        <taxon>Bacillota</taxon>
        <taxon>Clostridia</taxon>
        <taxon>Eubacteriales</taxon>
        <taxon>Symbiobacteriaceae</taxon>
        <taxon>Symbiobacterium</taxon>
    </lineage>
</organism>
<protein>
    <recommendedName>
        <fullName evidence="5">N-acetylglucosaminyldiphosphoundecaprenol N-acetyl-beta-D-mannosaminyltransferase</fullName>
        <ecNumber evidence="5">2.4.1.187</ecNumber>
    </recommendedName>
    <alternativeName>
        <fullName evidence="5">N-acetylmannosaminyltransferase</fullName>
    </alternativeName>
    <alternativeName>
        <fullName evidence="5">UDP-N-acetylmannosamine transferase</fullName>
    </alternativeName>
    <alternativeName>
        <fullName evidence="5">UDP-N-acetylmannosamine:N-acetylglucosaminyl pyrophosphorylundecaprenol N-acetylmannosaminyltransferase</fullName>
    </alternativeName>
</protein>
<keyword evidence="7" id="KW-1185">Reference proteome</keyword>
<sequence length="252" mass="27480">MAGKVNRVRILAIEVDRVTMAEAVERCLGFIDAGGAHMVVTPNAEIADAARRDPELAAIINGADLVVPDGIGVVMAARLLGDPLPERVGGADLAASLLAALDRRGGGRVFLLGTRPEVVAEAARRVQERYPRIRVVGWRDGFFGPEEEPAVLAQVREARPDVLFVALGSPKQERWLHRHLRDLGVPLGMGVGGTIDVWAGAVPRAPEWMQKLNLEWLFRIVRLRRASRSLPPLARFVLAVLRQRTGGAVKKR</sequence>
<evidence type="ECO:0000256" key="2">
    <source>
        <dbReference type="ARBA" id="ARBA00022679"/>
    </source>
</evidence>
<accession>A0ABS4JU51</accession>
<dbReference type="Proteomes" id="UP001519289">
    <property type="component" value="Unassembled WGS sequence"/>
</dbReference>
<proteinExistence type="inferred from homology"/>
<evidence type="ECO:0000256" key="5">
    <source>
        <dbReference type="HAMAP-Rule" id="MF_02070"/>
    </source>
</evidence>
<evidence type="ECO:0000313" key="7">
    <source>
        <dbReference type="Proteomes" id="UP001519289"/>
    </source>
</evidence>
<dbReference type="NCBIfam" id="TIGR00696">
    <property type="entry name" value="wecG_tagA_cpsF"/>
    <property type="match status" value="1"/>
</dbReference>
<evidence type="ECO:0000256" key="4">
    <source>
        <dbReference type="ARBA" id="ARBA00023316"/>
    </source>
</evidence>
<dbReference type="InterPro" id="IPR004629">
    <property type="entry name" value="WecG_TagA_CpsF"/>
</dbReference>
<dbReference type="InterPro" id="IPR034714">
    <property type="entry name" value="TagA_TarA"/>
</dbReference>
<dbReference type="PANTHER" id="PTHR34136">
    <property type="match status" value="1"/>
</dbReference>
<reference evidence="6 7" key="1">
    <citation type="submission" date="2021-03" db="EMBL/GenBank/DDBJ databases">
        <title>Genomic Encyclopedia of Type Strains, Phase IV (KMG-IV): sequencing the most valuable type-strain genomes for metagenomic binning, comparative biology and taxonomic classification.</title>
        <authorList>
            <person name="Goeker M."/>
        </authorList>
    </citation>
    <scope>NUCLEOTIDE SEQUENCE [LARGE SCALE GENOMIC DNA]</scope>
    <source>
        <strain evidence="6 7">DSM 27138</strain>
    </source>
</reference>
<comment type="catalytic activity">
    <reaction evidence="5">
        <text>UDP-N-acetyl-alpha-D-mannosamine + N-acetyl-alpha-D-glucosaminyl-di-trans,octa-cis-undecaprenyl diphosphate = N-acetyl-beta-D-mannosaminyl-(1-&gt;4)-N-acetyl-alpha-D-glucosaminyl di-trans,octa-cis-undecaprenyl diphosphate + UDP + H(+)</text>
        <dbReference type="Rhea" id="RHEA:16053"/>
        <dbReference type="ChEBI" id="CHEBI:15378"/>
        <dbReference type="ChEBI" id="CHEBI:58223"/>
        <dbReference type="ChEBI" id="CHEBI:62959"/>
        <dbReference type="ChEBI" id="CHEBI:68623"/>
        <dbReference type="ChEBI" id="CHEBI:132210"/>
        <dbReference type="EC" id="2.4.1.187"/>
    </reaction>
</comment>
<keyword evidence="2 5" id="KW-0808">Transferase</keyword>
<dbReference type="Pfam" id="PF03808">
    <property type="entry name" value="Glyco_tran_WecG"/>
    <property type="match status" value="1"/>
</dbReference>
<evidence type="ECO:0000256" key="1">
    <source>
        <dbReference type="ARBA" id="ARBA00022676"/>
    </source>
</evidence>
<keyword evidence="1 5" id="KW-0328">Glycosyltransferase</keyword>
<evidence type="ECO:0000256" key="3">
    <source>
        <dbReference type="ARBA" id="ARBA00022944"/>
    </source>
</evidence>
<dbReference type="EMBL" id="JAGGLG010000009">
    <property type="protein sequence ID" value="MBP2017989.1"/>
    <property type="molecule type" value="Genomic_DNA"/>
</dbReference>
<dbReference type="GO" id="GO:0047244">
    <property type="term" value="F:N-acetylglucosaminyldiphosphoundecaprenol N-acetyl-beta-D-mannosaminyltransferase activity"/>
    <property type="evidence" value="ECO:0007669"/>
    <property type="project" value="UniProtKB-EC"/>
</dbReference>
<dbReference type="RefSeq" id="WP_209466130.1">
    <property type="nucleotide sequence ID" value="NZ_JAGGLG010000009.1"/>
</dbReference>